<dbReference type="InterPro" id="IPR043519">
    <property type="entry name" value="NT_sf"/>
</dbReference>
<evidence type="ECO:0000256" key="2">
    <source>
        <dbReference type="ARBA" id="ARBA00022649"/>
    </source>
</evidence>
<evidence type="ECO:0000313" key="11">
    <source>
        <dbReference type="EMBL" id="KKL72672.1"/>
    </source>
</evidence>
<keyword evidence="5" id="KW-0479">Metal-binding</keyword>
<feature type="domain" description="Polymerase nucleotidyl transferase" evidence="10">
    <location>
        <begin position="2"/>
        <end position="64"/>
    </location>
</feature>
<evidence type="ECO:0000259" key="10">
    <source>
        <dbReference type="Pfam" id="PF01909"/>
    </source>
</evidence>
<accession>A0A0F9HC61</accession>
<gene>
    <name evidence="11" type="ORF">LCGC14_2082560</name>
</gene>
<evidence type="ECO:0000256" key="1">
    <source>
        <dbReference type="ARBA" id="ARBA00001946"/>
    </source>
</evidence>
<keyword evidence="2" id="KW-1277">Toxin-antitoxin system</keyword>
<sequence>MALFGSVLSDDFRSDSDIDVLIDFVSTAKIGYFELAQIKRNLEAFTGRTVDLLTPPAISKFFRAEVLQQAECFILLGDNDKALRFLKKAKGKGHHDYRWSDTMIR</sequence>
<dbReference type="GO" id="GO:0016779">
    <property type="term" value="F:nucleotidyltransferase activity"/>
    <property type="evidence" value="ECO:0007669"/>
    <property type="project" value="UniProtKB-KW"/>
</dbReference>
<dbReference type="GO" id="GO:0005524">
    <property type="term" value="F:ATP binding"/>
    <property type="evidence" value="ECO:0007669"/>
    <property type="project" value="UniProtKB-KW"/>
</dbReference>
<dbReference type="PANTHER" id="PTHR33571">
    <property type="entry name" value="SSL8005 PROTEIN"/>
    <property type="match status" value="1"/>
</dbReference>
<comment type="cofactor">
    <cofactor evidence="1">
        <name>Mg(2+)</name>
        <dbReference type="ChEBI" id="CHEBI:18420"/>
    </cofactor>
</comment>
<feature type="non-terminal residue" evidence="11">
    <location>
        <position position="105"/>
    </location>
</feature>
<dbReference type="SUPFAM" id="SSF81301">
    <property type="entry name" value="Nucleotidyltransferase"/>
    <property type="match status" value="1"/>
</dbReference>
<proteinExistence type="inferred from homology"/>
<dbReference type="EMBL" id="LAZR01025199">
    <property type="protein sequence ID" value="KKL72672.1"/>
    <property type="molecule type" value="Genomic_DNA"/>
</dbReference>
<evidence type="ECO:0000256" key="3">
    <source>
        <dbReference type="ARBA" id="ARBA00022679"/>
    </source>
</evidence>
<keyword evidence="4" id="KW-0548">Nucleotidyltransferase</keyword>
<evidence type="ECO:0000256" key="7">
    <source>
        <dbReference type="ARBA" id="ARBA00022840"/>
    </source>
</evidence>
<comment type="similarity">
    <text evidence="9">Belongs to the MntA antitoxin family.</text>
</comment>
<dbReference type="InterPro" id="IPR002934">
    <property type="entry name" value="Polymerase_NTP_transf_dom"/>
</dbReference>
<evidence type="ECO:0000256" key="8">
    <source>
        <dbReference type="ARBA" id="ARBA00022842"/>
    </source>
</evidence>
<dbReference type="GO" id="GO:0046872">
    <property type="term" value="F:metal ion binding"/>
    <property type="evidence" value="ECO:0007669"/>
    <property type="project" value="UniProtKB-KW"/>
</dbReference>
<dbReference type="InterPro" id="IPR052038">
    <property type="entry name" value="Type-VII_TA_antitoxin"/>
</dbReference>
<protein>
    <recommendedName>
        <fullName evidence="10">Polymerase nucleotidyl transferase domain-containing protein</fullName>
    </recommendedName>
</protein>
<name>A0A0F9HC61_9ZZZZ</name>
<keyword evidence="6" id="KW-0547">Nucleotide-binding</keyword>
<keyword evidence="8" id="KW-0460">Magnesium</keyword>
<dbReference type="CDD" id="cd05403">
    <property type="entry name" value="NT_KNTase_like"/>
    <property type="match status" value="1"/>
</dbReference>
<reference evidence="11" key="1">
    <citation type="journal article" date="2015" name="Nature">
        <title>Complex archaea that bridge the gap between prokaryotes and eukaryotes.</title>
        <authorList>
            <person name="Spang A."/>
            <person name="Saw J.H."/>
            <person name="Jorgensen S.L."/>
            <person name="Zaremba-Niedzwiedzka K."/>
            <person name="Martijn J."/>
            <person name="Lind A.E."/>
            <person name="van Eijk R."/>
            <person name="Schleper C."/>
            <person name="Guy L."/>
            <person name="Ettema T.J."/>
        </authorList>
    </citation>
    <scope>NUCLEOTIDE SEQUENCE</scope>
</reference>
<evidence type="ECO:0000256" key="6">
    <source>
        <dbReference type="ARBA" id="ARBA00022741"/>
    </source>
</evidence>
<dbReference type="AlphaFoldDB" id="A0A0F9HC61"/>
<comment type="caution">
    <text evidence="11">The sequence shown here is derived from an EMBL/GenBank/DDBJ whole genome shotgun (WGS) entry which is preliminary data.</text>
</comment>
<organism evidence="11">
    <name type="scientific">marine sediment metagenome</name>
    <dbReference type="NCBI Taxonomy" id="412755"/>
    <lineage>
        <taxon>unclassified sequences</taxon>
        <taxon>metagenomes</taxon>
        <taxon>ecological metagenomes</taxon>
    </lineage>
</organism>
<dbReference type="Gene3D" id="3.30.460.10">
    <property type="entry name" value="Beta Polymerase, domain 2"/>
    <property type="match status" value="1"/>
</dbReference>
<evidence type="ECO:0000256" key="5">
    <source>
        <dbReference type="ARBA" id="ARBA00022723"/>
    </source>
</evidence>
<dbReference type="PANTHER" id="PTHR33571:SF12">
    <property type="entry name" value="BSL3053 PROTEIN"/>
    <property type="match status" value="1"/>
</dbReference>
<evidence type="ECO:0000256" key="4">
    <source>
        <dbReference type="ARBA" id="ARBA00022695"/>
    </source>
</evidence>
<dbReference type="Pfam" id="PF01909">
    <property type="entry name" value="NTP_transf_2"/>
    <property type="match status" value="1"/>
</dbReference>
<keyword evidence="7" id="KW-0067">ATP-binding</keyword>
<keyword evidence="3" id="KW-0808">Transferase</keyword>
<evidence type="ECO:0000256" key="9">
    <source>
        <dbReference type="ARBA" id="ARBA00038276"/>
    </source>
</evidence>